<gene>
    <name evidence="1" type="ORF">BULFYP32_01370</name>
</gene>
<organism evidence="1">
    <name type="scientific">Bacteroides uniformis</name>
    <dbReference type="NCBI Taxonomy" id="820"/>
    <lineage>
        <taxon>Bacteria</taxon>
        <taxon>Pseudomonadati</taxon>
        <taxon>Bacteroidota</taxon>
        <taxon>Bacteroidia</taxon>
        <taxon>Bacteroidales</taxon>
        <taxon>Bacteroidaceae</taxon>
        <taxon>Bacteroides</taxon>
    </lineage>
</organism>
<protein>
    <recommendedName>
        <fullName evidence="2">Virulence protein</fullName>
    </recommendedName>
</protein>
<dbReference type="AlphaFoldDB" id="A0A6N2T0J9"/>
<evidence type="ECO:0008006" key="2">
    <source>
        <dbReference type="Google" id="ProtNLM"/>
    </source>
</evidence>
<dbReference type="EMBL" id="CACRTC010000017">
    <property type="protein sequence ID" value="VYS98001.1"/>
    <property type="molecule type" value="Genomic_DNA"/>
</dbReference>
<accession>A0A6N2T0J9</accession>
<reference evidence="1" key="1">
    <citation type="submission" date="2019-11" db="EMBL/GenBank/DDBJ databases">
        <authorList>
            <person name="Feng L."/>
        </authorList>
    </citation>
    <scope>NUCLEOTIDE SEQUENCE</scope>
    <source>
        <strain evidence="1">BuniformisLFYP32</strain>
    </source>
</reference>
<proteinExistence type="predicted"/>
<dbReference type="PANTHER" id="PTHR35810">
    <property type="entry name" value="CYTOPLASMIC PROTEIN-RELATED"/>
    <property type="match status" value="1"/>
</dbReference>
<evidence type="ECO:0000313" key="1">
    <source>
        <dbReference type="EMBL" id="VYS98001.1"/>
    </source>
</evidence>
<name>A0A6N2T0J9_BACUN</name>
<sequence>MSMQYIMDRGIITISEAGMVTIPTAPVWMTQFEIADLFGVFSCDIRKAIHAIYRNKELNECDTIKYIKQPDGISYDVYNLEMVIAIAFRICSRESILFRRFVINEIYATKKENSITLFVSCGRGSNLWYS</sequence>
<dbReference type="PANTHER" id="PTHR35810:SF1">
    <property type="entry name" value="CYTOPLASMIC PROTEIN"/>
    <property type="match status" value="1"/>
</dbReference>